<sequence length="356" mass="40321">MAKQNLPELRLHLTNVAGAGAVQLLKSLLPALERQADVNITEIHLPDRGDLSRYAADSERKCIIYHRWLPNAVSRIAECTFGGWKWRGDAPVLVLGDIPIRINARQTVFVQTTHLTVGPETERALKYRIARLLFRINSRRVHRFIVQTAAMKVALLSSYRGINESAIIVAPQPVPQWLIDSRLKRSSRTSNHNNLTLFYPAQKYPHKNHRMLGSIAHGDWPIKEVILTIAPEAGSHLLDNRISCVDFLTPEKMLGQYEKADALVFLSLTESFGFPLIEAMWIGLPIVCPDLPYARALCNDQAVYFDPYDPESLREALWKLKQQLDGGWWPNYSVQTSKLPTNWDQVADVFVNAAIN</sequence>
<feature type="domain" description="Glycosyl transferase family 1" evidence="2">
    <location>
        <begin position="233"/>
        <end position="320"/>
    </location>
</feature>
<evidence type="ECO:0000313" key="4">
    <source>
        <dbReference type="Proteomes" id="UP000293433"/>
    </source>
</evidence>
<name>A0A4Q7LAG2_9BURK</name>
<comment type="caution">
    <text evidence="3">The sequence shown here is derived from an EMBL/GenBank/DDBJ whole genome shotgun (WGS) entry which is preliminary data.</text>
</comment>
<dbReference type="GO" id="GO:0009103">
    <property type="term" value="P:lipopolysaccharide biosynthetic process"/>
    <property type="evidence" value="ECO:0007669"/>
    <property type="project" value="TreeGrafter"/>
</dbReference>
<dbReference type="InterPro" id="IPR001296">
    <property type="entry name" value="Glyco_trans_1"/>
</dbReference>
<keyword evidence="4" id="KW-1185">Reference proteome</keyword>
<dbReference type="PANTHER" id="PTHR46401">
    <property type="entry name" value="GLYCOSYLTRANSFERASE WBBK-RELATED"/>
    <property type="match status" value="1"/>
</dbReference>
<dbReference type="Proteomes" id="UP000293433">
    <property type="component" value="Unassembled WGS sequence"/>
</dbReference>
<organism evidence="3 4">
    <name type="scientific">Sphaerotilus mobilis</name>
    <dbReference type="NCBI Taxonomy" id="47994"/>
    <lineage>
        <taxon>Bacteria</taxon>
        <taxon>Pseudomonadati</taxon>
        <taxon>Pseudomonadota</taxon>
        <taxon>Betaproteobacteria</taxon>
        <taxon>Burkholderiales</taxon>
        <taxon>Sphaerotilaceae</taxon>
        <taxon>Sphaerotilus</taxon>
    </lineage>
</organism>
<dbReference type="EMBL" id="SGWV01000012">
    <property type="protein sequence ID" value="RZS47478.1"/>
    <property type="molecule type" value="Genomic_DNA"/>
</dbReference>
<keyword evidence="1 3" id="KW-0808">Transferase</keyword>
<dbReference type="SUPFAM" id="SSF53756">
    <property type="entry name" value="UDP-Glycosyltransferase/glycogen phosphorylase"/>
    <property type="match status" value="1"/>
</dbReference>
<dbReference type="PANTHER" id="PTHR46401:SF2">
    <property type="entry name" value="GLYCOSYLTRANSFERASE WBBK-RELATED"/>
    <property type="match status" value="1"/>
</dbReference>
<proteinExistence type="predicted"/>
<gene>
    <name evidence="3" type="ORF">EV685_3683</name>
</gene>
<evidence type="ECO:0000259" key="2">
    <source>
        <dbReference type="Pfam" id="PF00534"/>
    </source>
</evidence>
<dbReference type="OrthoDB" id="433681at2"/>
<dbReference type="GO" id="GO:0016757">
    <property type="term" value="F:glycosyltransferase activity"/>
    <property type="evidence" value="ECO:0007669"/>
    <property type="project" value="InterPro"/>
</dbReference>
<evidence type="ECO:0000256" key="1">
    <source>
        <dbReference type="ARBA" id="ARBA00022679"/>
    </source>
</evidence>
<dbReference type="Gene3D" id="3.40.50.2000">
    <property type="entry name" value="Glycogen Phosphorylase B"/>
    <property type="match status" value="1"/>
</dbReference>
<evidence type="ECO:0000313" key="3">
    <source>
        <dbReference type="EMBL" id="RZS47478.1"/>
    </source>
</evidence>
<dbReference type="AlphaFoldDB" id="A0A4Q7LAG2"/>
<reference evidence="3 4" key="1">
    <citation type="submission" date="2019-02" db="EMBL/GenBank/DDBJ databases">
        <title>Genomic Encyclopedia of Type Strains, Phase IV (KMG-IV): sequencing the most valuable type-strain genomes for metagenomic binning, comparative biology and taxonomic classification.</title>
        <authorList>
            <person name="Goeker M."/>
        </authorList>
    </citation>
    <scope>NUCLEOTIDE SEQUENCE [LARGE SCALE GENOMIC DNA]</scope>
    <source>
        <strain evidence="3 4">DSM 10617</strain>
    </source>
</reference>
<dbReference type="Pfam" id="PF00534">
    <property type="entry name" value="Glycos_transf_1"/>
    <property type="match status" value="1"/>
</dbReference>
<accession>A0A4Q7LAG2</accession>
<protein>
    <submittedName>
        <fullName evidence="3">Glycosyl transferase family 1</fullName>
    </submittedName>
</protein>